<feature type="non-terminal residue" evidence="2">
    <location>
        <position position="1"/>
    </location>
</feature>
<evidence type="ECO:0000313" key="3">
    <source>
        <dbReference type="Proteomes" id="UP000626109"/>
    </source>
</evidence>
<comment type="caution">
    <text evidence="2">The sequence shown here is derived from an EMBL/GenBank/DDBJ whole genome shotgun (WGS) entry which is preliminary data.</text>
</comment>
<dbReference type="AlphaFoldDB" id="A0A813JYI1"/>
<feature type="non-terminal residue" evidence="2">
    <location>
        <position position="91"/>
    </location>
</feature>
<protein>
    <submittedName>
        <fullName evidence="2">Uncharacterized protein</fullName>
    </submittedName>
</protein>
<dbReference type="Proteomes" id="UP000626109">
    <property type="component" value="Unassembled WGS sequence"/>
</dbReference>
<evidence type="ECO:0000313" key="2">
    <source>
        <dbReference type="EMBL" id="CAE8690169.1"/>
    </source>
</evidence>
<proteinExistence type="predicted"/>
<gene>
    <name evidence="1" type="ORF">PGLA2088_LOCUS10625</name>
    <name evidence="2" type="ORF">PGLA2088_LOCUS26829</name>
</gene>
<organism evidence="2 3">
    <name type="scientific">Polarella glacialis</name>
    <name type="common">Dinoflagellate</name>
    <dbReference type="NCBI Taxonomy" id="89957"/>
    <lineage>
        <taxon>Eukaryota</taxon>
        <taxon>Sar</taxon>
        <taxon>Alveolata</taxon>
        <taxon>Dinophyceae</taxon>
        <taxon>Suessiales</taxon>
        <taxon>Suessiaceae</taxon>
        <taxon>Polarella</taxon>
    </lineage>
</organism>
<reference evidence="2" key="1">
    <citation type="submission" date="2021-02" db="EMBL/GenBank/DDBJ databases">
        <authorList>
            <person name="Dougan E. K."/>
            <person name="Rhodes N."/>
            <person name="Thang M."/>
            <person name="Chan C."/>
        </authorList>
    </citation>
    <scope>NUCLEOTIDE SEQUENCE</scope>
</reference>
<accession>A0A813JYI1</accession>
<dbReference type="EMBL" id="CAJNNW010011979">
    <property type="protein sequence ID" value="CAE8653795.1"/>
    <property type="molecule type" value="Genomic_DNA"/>
</dbReference>
<sequence>AYRCGVTDAGLNRMCDWLAGIDAKKMPQEIHLSHNEITTGAFEGLVSVLDVKASEYRPSAPIWIRIEGNRIKADAVEFLQKAGKACLAPGK</sequence>
<name>A0A813JYI1_POLGL</name>
<evidence type="ECO:0000313" key="1">
    <source>
        <dbReference type="EMBL" id="CAE8653795.1"/>
    </source>
</evidence>
<dbReference type="EMBL" id="CAJNNW010027209">
    <property type="protein sequence ID" value="CAE8690169.1"/>
    <property type="molecule type" value="Genomic_DNA"/>
</dbReference>